<dbReference type="InterPro" id="IPR000160">
    <property type="entry name" value="GGDEF_dom"/>
</dbReference>
<dbReference type="InterPro" id="IPR029787">
    <property type="entry name" value="Nucleotide_cyclase"/>
</dbReference>
<protein>
    <recommendedName>
        <fullName evidence="1">diguanylate cyclase</fullName>
        <ecNumber evidence="1">2.7.7.65</ecNumber>
    </recommendedName>
</protein>
<dbReference type="Proteomes" id="UP001295462">
    <property type="component" value="Unassembled WGS sequence"/>
</dbReference>
<dbReference type="RefSeq" id="WP_409589724.1">
    <property type="nucleotide sequence ID" value="NZ_CAKMTZ010000101.1"/>
</dbReference>
<dbReference type="Pfam" id="PF00990">
    <property type="entry name" value="GGDEF"/>
    <property type="match status" value="1"/>
</dbReference>
<evidence type="ECO:0000256" key="2">
    <source>
        <dbReference type="SAM" id="Phobius"/>
    </source>
</evidence>
<dbReference type="PANTHER" id="PTHR45138:SF24">
    <property type="entry name" value="DIGUANYLATE CYCLASE DGCC-RELATED"/>
    <property type="match status" value="1"/>
</dbReference>
<dbReference type="SUPFAM" id="SSF55073">
    <property type="entry name" value="Nucleotide cyclase"/>
    <property type="match status" value="1"/>
</dbReference>
<dbReference type="GO" id="GO:0005886">
    <property type="term" value="C:plasma membrane"/>
    <property type="evidence" value="ECO:0007669"/>
    <property type="project" value="TreeGrafter"/>
</dbReference>
<organism evidence="4 5">
    <name type="scientific">Vibrio jasicida</name>
    <dbReference type="NCBI Taxonomy" id="766224"/>
    <lineage>
        <taxon>Bacteria</taxon>
        <taxon>Pseudomonadati</taxon>
        <taxon>Pseudomonadota</taxon>
        <taxon>Gammaproteobacteria</taxon>
        <taxon>Vibrionales</taxon>
        <taxon>Vibrionaceae</taxon>
        <taxon>Vibrio</taxon>
    </lineage>
</organism>
<accession>A0AAU9QSV3</accession>
<dbReference type="InterPro" id="IPR050469">
    <property type="entry name" value="Diguanylate_Cyclase"/>
</dbReference>
<feature type="domain" description="GGDEF" evidence="3">
    <location>
        <begin position="331"/>
        <end position="459"/>
    </location>
</feature>
<feature type="transmembrane region" description="Helical" evidence="2">
    <location>
        <begin position="266"/>
        <end position="285"/>
    </location>
</feature>
<dbReference type="PANTHER" id="PTHR45138">
    <property type="entry name" value="REGULATORY COMPONENTS OF SENSORY TRANSDUCTION SYSTEM"/>
    <property type="match status" value="1"/>
</dbReference>
<keyword evidence="2" id="KW-0472">Membrane</keyword>
<proteinExistence type="predicted"/>
<keyword evidence="2" id="KW-0812">Transmembrane</keyword>
<dbReference type="PROSITE" id="PS50887">
    <property type="entry name" value="GGDEF"/>
    <property type="match status" value="1"/>
</dbReference>
<evidence type="ECO:0000256" key="1">
    <source>
        <dbReference type="ARBA" id="ARBA00012528"/>
    </source>
</evidence>
<dbReference type="GO" id="GO:0052621">
    <property type="term" value="F:diguanylate cyclase activity"/>
    <property type="evidence" value="ECO:0007669"/>
    <property type="project" value="UniProtKB-EC"/>
</dbReference>
<sequence length="459" mass="52467">MNLKNIYLSFFFSALLFTTSMTMIGAMLISHEVKQFKIYTQGISKTKQKVTLLGLLMESELARYEGSTAHEINELTEFSFQDAIYALEPGSELDYVETIARKVLHEAEGYLANVYERIDVVLYFRSYTASKLILENPIKELENLSEPFDIDWCKQTYSCVLAAWKDQLTDRILISKPFKTTYSESRAFSVISPVYYQGEIVGEFGEQIFLDSLKVQGKALKVDINNGNKHIVVYYPHYPWSDFAYTQSYVADNNNLIVYQFPFSKILIDFGFLFLIMFVSIYGYYSKAQESKESKIQLANAISDATKDELTGLFNRKVFKEQAFKNKIKMTPFTVVAIDGDRVKRINDKYGHHVGDEVIVIIADAMKKVFRVSDYLIRTGGDEFIAILPGCSESKSLMLAKKLQNAVTENRLKSLDINVSVSTGLAMSNEHETLNDVIMRADEDLYETKRHRSYSETVS</sequence>
<dbReference type="SMART" id="SM00267">
    <property type="entry name" value="GGDEF"/>
    <property type="match status" value="1"/>
</dbReference>
<dbReference type="GO" id="GO:1902201">
    <property type="term" value="P:negative regulation of bacterial-type flagellum-dependent cell motility"/>
    <property type="evidence" value="ECO:0007669"/>
    <property type="project" value="TreeGrafter"/>
</dbReference>
<gene>
    <name evidence="4" type="ORF">THF1A12_480023</name>
</gene>
<dbReference type="InterPro" id="IPR043128">
    <property type="entry name" value="Rev_trsase/Diguanyl_cyclase"/>
</dbReference>
<dbReference type="GO" id="GO:0043709">
    <property type="term" value="P:cell adhesion involved in single-species biofilm formation"/>
    <property type="evidence" value="ECO:0007669"/>
    <property type="project" value="TreeGrafter"/>
</dbReference>
<dbReference type="AlphaFoldDB" id="A0AAU9QSV3"/>
<dbReference type="NCBIfam" id="TIGR00254">
    <property type="entry name" value="GGDEF"/>
    <property type="match status" value="1"/>
</dbReference>
<keyword evidence="2" id="KW-1133">Transmembrane helix</keyword>
<evidence type="ECO:0000313" key="4">
    <source>
        <dbReference type="EMBL" id="CAH1601267.1"/>
    </source>
</evidence>
<evidence type="ECO:0000313" key="5">
    <source>
        <dbReference type="Proteomes" id="UP001295462"/>
    </source>
</evidence>
<dbReference type="EC" id="2.7.7.65" evidence="1"/>
<feature type="transmembrane region" description="Helical" evidence="2">
    <location>
        <begin position="6"/>
        <end position="29"/>
    </location>
</feature>
<reference evidence="4" key="1">
    <citation type="submission" date="2022-01" db="EMBL/GenBank/DDBJ databases">
        <authorList>
            <person name="Lagorce A."/>
        </authorList>
    </citation>
    <scope>NUCLEOTIDE SEQUENCE</scope>
    <source>
        <strain evidence="4">Th15_F1_A12</strain>
    </source>
</reference>
<dbReference type="EMBL" id="CAKMUD010000103">
    <property type="protein sequence ID" value="CAH1601267.1"/>
    <property type="molecule type" value="Genomic_DNA"/>
</dbReference>
<comment type="caution">
    <text evidence="4">The sequence shown here is derived from an EMBL/GenBank/DDBJ whole genome shotgun (WGS) entry which is preliminary data.</text>
</comment>
<dbReference type="CDD" id="cd01949">
    <property type="entry name" value="GGDEF"/>
    <property type="match status" value="1"/>
</dbReference>
<name>A0AAU9QSV3_9VIBR</name>
<dbReference type="Gene3D" id="3.30.70.270">
    <property type="match status" value="1"/>
</dbReference>
<evidence type="ECO:0000259" key="3">
    <source>
        <dbReference type="PROSITE" id="PS50887"/>
    </source>
</evidence>